<proteinExistence type="predicted"/>
<accession>A0A8J4PZU5</accession>
<name>A0A8J4PZU5_9MYCE</name>
<dbReference type="AlphaFoldDB" id="A0A8J4PZU5"/>
<evidence type="ECO:0000313" key="3">
    <source>
        <dbReference type="Proteomes" id="UP000695562"/>
    </source>
</evidence>
<sequence>MVAANVQEYNRNEENQQNIMQDISKLVQDELANSPQTRRHPRIEELRNSPISKLEESFNFSVYDLLNSLTPTQIEKIATGLRSLTPDYFNIREEEVQSEQYLLSGFVRLILRMVLGAIGLKEQNTYSNKAVEQSPAFLPNKFVQGQSNQITEFANELYSIFNIQHFADYFNLKEASRQEQVQFFSSMVKLALRVVLSTVGLKSEENQYLKLSNEEITQLAHRFSQINFAARKDQQFRDEEEELTQEEQDFLNQHNNNELYPGRQNAAENKINKIAQQQDAFVSSIFGFTNLNAKEGLNSARQSFNNAREGISNAGESIYELGQASFRNGAQFLQNSQNFINQIYNYARLAYDLLSEKEQFIQQEINNNLDEEQLTNLVRLTSKYILHYLGLSAEADAIHLIAHQSKLLEMNEEIENMDEFQLSGLIRIVIKIVLQFFGLKEEESAINISSKVQEYVSEIDDSQGQQLSNIVRIVLKVILQSFGLKEDTAFAAIDQITNANIFSIFQESNAAEQQQQQHNTKHHFENEDADERLRHHGQQVDQEELKQDANYAHHMAKHHNAKEDQEEQLQHHGQVFNQDAAANQAKYSEKQDQEQSFFLDLLEFIRKENLNVTPEELRDAIDQISKVSANQPAFISSIFGFFGNNAPSPSPSPSHGGRSSKLVSDEIDSSEGDFFGNSIGFFGGNNAQKQFELDYAAQQQQLQYEQEQYELEQRQTELEQEQLRIQQEQQRAVEQQIEQQIQQYWYDQQFAN</sequence>
<gene>
    <name evidence="2" type="ORF">CYY_002198</name>
</gene>
<feature type="coiled-coil region" evidence="1">
    <location>
        <begin position="695"/>
        <end position="743"/>
    </location>
</feature>
<evidence type="ECO:0000256" key="1">
    <source>
        <dbReference type="SAM" id="Coils"/>
    </source>
</evidence>
<keyword evidence="3" id="KW-1185">Reference proteome</keyword>
<dbReference type="EMBL" id="AJWJ01000058">
    <property type="protein sequence ID" value="KAF2076520.1"/>
    <property type="molecule type" value="Genomic_DNA"/>
</dbReference>
<reference evidence="2" key="1">
    <citation type="submission" date="2020-01" db="EMBL/GenBank/DDBJ databases">
        <title>Development of genomics and gene disruption for Polysphondylium violaceum indicates a role for the polyketide synthase stlB in stalk morphogenesis.</title>
        <authorList>
            <person name="Narita B."/>
            <person name="Kawabe Y."/>
            <person name="Kin K."/>
            <person name="Saito T."/>
            <person name="Gibbs R."/>
            <person name="Kuspa A."/>
            <person name="Muzny D."/>
            <person name="Queller D."/>
            <person name="Richards S."/>
            <person name="Strassman J."/>
            <person name="Sucgang R."/>
            <person name="Worley K."/>
            <person name="Schaap P."/>
        </authorList>
    </citation>
    <scope>NUCLEOTIDE SEQUENCE</scope>
    <source>
        <strain evidence="2">QSvi11</strain>
    </source>
</reference>
<protein>
    <submittedName>
        <fullName evidence="2">Uncharacterized protein</fullName>
    </submittedName>
</protein>
<evidence type="ECO:0000313" key="2">
    <source>
        <dbReference type="EMBL" id="KAF2076520.1"/>
    </source>
</evidence>
<dbReference type="Proteomes" id="UP000695562">
    <property type="component" value="Unassembled WGS sequence"/>
</dbReference>
<comment type="caution">
    <text evidence="2">The sequence shown here is derived from an EMBL/GenBank/DDBJ whole genome shotgun (WGS) entry which is preliminary data.</text>
</comment>
<keyword evidence="1" id="KW-0175">Coiled coil</keyword>
<organism evidence="2 3">
    <name type="scientific">Polysphondylium violaceum</name>
    <dbReference type="NCBI Taxonomy" id="133409"/>
    <lineage>
        <taxon>Eukaryota</taxon>
        <taxon>Amoebozoa</taxon>
        <taxon>Evosea</taxon>
        <taxon>Eumycetozoa</taxon>
        <taxon>Dictyostelia</taxon>
        <taxon>Dictyosteliales</taxon>
        <taxon>Dictyosteliaceae</taxon>
        <taxon>Polysphondylium</taxon>
    </lineage>
</organism>